<dbReference type="Proteomes" id="UP000190852">
    <property type="component" value="Unassembled WGS sequence"/>
</dbReference>
<dbReference type="Gene3D" id="1.20.1480.40">
    <property type="entry name" value="Uncharacterised protein PF16133, DUF4844"/>
    <property type="match status" value="1"/>
</dbReference>
<dbReference type="InterPro" id="IPR038360">
    <property type="entry name" value="DUF4844_sf"/>
</dbReference>
<protein>
    <recommendedName>
        <fullName evidence="3">DUF4844 domain-containing protein</fullName>
    </recommendedName>
</protein>
<organism evidence="1 2">
    <name type="scientific">Parabacteroides chartae</name>
    <dbReference type="NCBI Taxonomy" id="1037355"/>
    <lineage>
        <taxon>Bacteria</taxon>
        <taxon>Pseudomonadati</taxon>
        <taxon>Bacteroidota</taxon>
        <taxon>Bacteroidia</taxon>
        <taxon>Bacteroidales</taxon>
        <taxon>Tannerellaceae</taxon>
        <taxon>Parabacteroides</taxon>
    </lineage>
</organism>
<gene>
    <name evidence="1" type="ORF">SAMN05660349_01197</name>
</gene>
<dbReference type="RefSeq" id="WP_079682825.1">
    <property type="nucleotide sequence ID" value="NZ_FUYQ01000006.1"/>
</dbReference>
<accession>A0A1T5B9P7</accession>
<proteinExistence type="predicted"/>
<reference evidence="2" key="1">
    <citation type="submission" date="2017-02" db="EMBL/GenBank/DDBJ databases">
        <authorList>
            <person name="Varghese N."/>
            <person name="Submissions S."/>
        </authorList>
    </citation>
    <scope>NUCLEOTIDE SEQUENCE [LARGE SCALE GENOMIC DNA]</scope>
    <source>
        <strain evidence="2">DSM 24967</strain>
    </source>
</reference>
<evidence type="ECO:0000313" key="1">
    <source>
        <dbReference type="EMBL" id="SKB44034.1"/>
    </source>
</evidence>
<name>A0A1T5B9P7_9BACT</name>
<evidence type="ECO:0000313" key="2">
    <source>
        <dbReference type="Proteomes" id="UP000190852"/>
    </source>
</evidence>
<sequence length="221" mass="26135">MDEKKNILLQLNTFKNLNKFSNSAWNKRGLNPSDNDICERLERLFNKSADSLIEAINSDYSTRQLKNVLENNLKNFKRSDYDTEECEFICDYFFQLSEIVSVDFKDNLNGWLYGRILSTLLRITAFIKRDDRIIETLSQNCTKCHTELKTYIIKKEEGIPDYSWEIIQCINCNEYNLLSTGANVKEARFENYKIVEQLPKAEFTLEQAELRLKQIKYFRNS</sequence>
<dbReference type="EMBL" id="FUYQ01000006">
    <property type="protein sequence ID" value="SKB44034.1"/>
    <property type="molecule type" value="Genomic_DNA"/>
</dbReference>
<dbReference type="AlphaFoldDB" id="A0A1T5B9P7"/>
<keyword evidence="2" id="KW-1185">Reference proteome</keyword>
<evidence type="ECO:0008006" key="3">
    <source>
        <dbReference type="Google" id="ProtNLM"/>
    </source>
</evidence>